<evidence type="ECO:0000256" key="2">
    <source>
        <dbReference type="ARBA" id="ARBA00023186"/>
    </source>
</evidence>
<dbReference type="Ensembl" id="ENSNMLT00000036593.1">
    <property type="protein sequence ID" value="ENSNMLP00000032875.1"/>
    <property type="gene ID" value="ENSNMLG00000020506.1"/>
</dbReference>
<dbReference type="PANTHER" id="PTHR21237:SF25">
    <property type="entry name" value="GRPE PROTEIN HOMOLOG 1, MITOCHONDRIAL"/>
    <property type="match status" value="1"/>
</dbReference>
<dbReference type="CDD" id="cd00446">
    <property type="entry name" value="GrpE"/>
    <property type="match status" value="1"/>
</dbReference>
<dbReference type="PANTHER" id="PTHR21237">
    <property type="entry name" value="GRPE PROTEIN"/>
    <property type="match status" value="1"/>
</dbReference>
<reference evidence="5" key="2">
    <citation type="submission" date="2025-09" db="UniProtKB">
        <authorList>
            <consortium name="Ensembl"/>
        </authorList>
    </citation>
    <scope>IDENTIFICATION</scope>
</reference>
<comment type="similarity">
    <text evidence="1 3">Belongs to the GrpE family.</text>
</comment>
<dbReference type="Gene3D" id="3.90.20.20">
    <property type="match status" value="1"/>
</dbReference>
<dbReference type="Pfam" id="PF01025">
    <property type="entry name" value="GrpE"/>
    <property type="match status" value="1"/>
</dbReference>
<dbReference type="GO" id="GO:0030150">
    <property type="term" value="P:protein import into mitochondrial matrix"/>
    <property type="evidence" value="ECO:0007669"/>
    <property type="project" value="TreeGrafter"/>
</dbReference>
<evidence type="ECO:0000256" key="1">
    <source>
        <dbReference type="ARBA" id="ARBA00009054"/>
    </source>
</evidence>
<evidence type="ECO:0000256" key="4">
    <source>
        <dbReference type="SAM" id="MobiDB-lite"/>
    </source>
</evidence>
<dbReference type="GO" id="GO:0000774">
    <property type="term" value="F:adenyl-nucleotide exchange factor activity"/>
    <property type="evidence" value="ECO:0007669"/>
    <property type="project" value="InterPro"/>
</dbReference>
<name>A0A8C6UBR2_9GOBI</name>
<dbReference type="GO" id="GO:0051087">
    <property type="term" value="F:protein-folding chaperone binding"/>
    <property type="evidence" value="ECO:0007669"/>
    <property type="project" value="InterPro"/>
</dbReference>
<dbReference type="InterPro" id="IPR000740">
    <property type="entry name" value="GrpE"/>
</dbReference>
<dbReference type="InterPro" id="IPR013805">
    <property type="entry name" value="GrpE_CC"/>
</dbReference>
<keyword evidence="6" id="KW-1185">Reference proteome</keyword>
<dbReference type="GO" id="GO:0051082">
    <property type="term" value="F:unfolded protein binding"/>
    <property type="evidence" value="ECO:0007669"/>
    <property type="project" value="TreeGrafter"/>
</dbReference>
<reference evidence="5" key="1">
    <citation type="submission" date="2025-08" db="UniProtKB">
        <authorList>
            <consortium name="Ensembl"/>
        </authorList>
    </citation>
    <scope>IDENTIFICATION</scope>
</reference>
<dbReference type="GO" id="GO:0042803">
    <property type="term" value="F:protein homodimerization activity"/>
    <property type="evidence" value="ECO:0007669"/>
    <property type="project" value="InterPro"/>
</dbReference>
<feature type="region of interest" description="Disordered" evidence="4">
    <location>
        <begin position="32"/>
        <end position="58"/>
    </location>
</feature>
<organism evidence="5 6">
    <name type="scientific">Neogobius melanostomus</name>
    <name type="common">round goby</name>
    <dbReference type="NCBI Taxonomy" id="47308"/>
    <lineage>
        <taxon>Eukaryota</taxon>
        <taxon>Metazoa</taxon>
        <taxon>Chordata</taxon>
        <taxon>Craniata</taxon>
        <taxon>Vertebrata</taxon>
        <taxon>Euteleostomi</taxon>
        <taxon>Actinopterygii</taxon>
        <taxon>Neopterygii</taxon>
        <taxon>Teleostei</taxon>
        <taxon>Neoteleostei</taxon>
        <taxon>Acanthomorphata</taxon>
        <taxon>Gobiaria</taxon>
        <taxon>Gobiiformes</taxon>
        <taxon>Gobioidei</taxon>
        <taxon>Gobiidae</taxon>
        <taxon>Benthophilinae</taxon>
        <taxon>Neogobiini</taxon>
        <taxon>Neogobius</taxon>
    </lineage>
</organism>
<dbReference type="AlphaFoldDB" id="A0A8C6UBR2"/>
<evidence type="ECO:0000313" key="6">
    <source>
        <dbReference type="Proteomes" id="UP000694523"/>
    </source>
</evidence>
<accession>A0A8C6UBR2</accession>
<sequence>VHVHCRRALRSATILFSSLSRVSPRLLCTATQQKNGDEEADRPEQSAAEKALQEEKSKLDKQLKDMTEKYKRALADTENLRTRSQKMIEDAKLYGIQGFSKDLLEVADILEKATESVPKEEVTSQNPHLKNLYDGLVMTEVQIQKVFTKHGLVKLNPDGLKFDPYCI</sequence>
<dbReference type="PRINTS" id="PR00773">
    <property type="entry name" value="GRPEPROTEIN"/>
</dbReference>
<dbReference type="GO" id="GO:0006457">
    <property type="term" value="P:protein folding"/>
    <property type="evidence" value="ECO:0007669"/>
    <property type="project" value="InterPro"/>
</dbReference>
<dbReference type="SUPFAM" id="SSF58014">
    <property type="entry name" value="Coiled-coil domain of nucleotide exchange factor GrpE"/>
    <property type="match status" value="1"/>
</dbReference>
<dbReference type="GO" id="GO:0001405">
    <property type="term" value="C:PAM complex, Tim23 associated import motor"/>
    <property type="evidence" value="ECO:0007669"/>
    <property type="project" value="TreeGrafter"/>
</dbReference>
<keyword evidence="2" id="KW-0143">Chaperone</keyword>
<dbReference type="FunFam" id="3.90.20.20:FF:000003">
    <property type="entry name" value="GrpE protein homolog"/>
    <property type="match status" value="1"/>
</dbReference>
<evidence type="ECO:0000313" key="5">
    <source>
        <dbReference type="Ensembl" id="ENSNMLP00000032875.1"/>
    </source>
</evidence>
<protein>
    <submittedName>
        <fullName evidence="5">GrpE-like 1, mitochondrial</fullName>
    </submittedName>
</protein>
<proteinExistence type="inferred from homology"/>
<evidence type="ECO:0000256" key="3">
    <source>
        <dbReference type="RuleBase" id="RU004478"/>
    </source>
</evidence>
<dbReference type="Proteomes" id="UP000694523">
    <property type="component" value="Unplaced"/>
</dbReference>